<evidence type="ECO:0000256" key="10">
    <source>
        <dbReference type="RuleBase" id="RU000461"/>
    </source>
</evidence>
<evidence type="ECO:0000256" key="5">
    <source>
        <dbReference type="ARBA" id="ARBA00022723"/>
    </source>
</evidence>
<feature type="binding site" description="axial binding residue" evidence="9">
    <location>
        <position position="429"/>
    </location>
    <ligand>
        <name>heme</name>
        <dbReference type="ChEBI" id="CHEBI:30413"/>
    </ligand>
    <ligandPart>
        <name>Fe</name>
        <dbReference type="ChEBI" id="CHEBI:18248"/>
    </ligandPart>
</feature>
<dbReference type="GO" id="GO:0005506">
    <property type="term" value="F:iron ion binding"/>
    <property type="evidence" value="ECO:0007669"/>
    <property type="project" value="InterPro"/>
</dbReference>
<keyword evidence="4 9" id="KW-0349">Heme</keyword>
<keyword evidence="8 10" id="KW-0503">Monooxygenase</keyword>
<comment type="similarity">
    <text evidence="3 10">Belongs to the cytochrome P450 family.</text>
</comment>
<evidence type="ECO:0000256" key="1">
    <source>
        <dbReference type="ARBA" id="ARBA00001971"/>
    </source>
</evidence>
<evidence type="ECO:0000256" key="4">
    <source>
        <dbReference type="ARBA" id="ARBA00022617"/>
    </source>
</evidence>
<dbReference type="InterPro" id="IPR001128">
    <property type="entry name" value="Cyt_P450"/>
</dbReference>
<proteinExistence type="inferred from homology"/>
<keyword evidence="11" id="KW-0732">Signal</keyword>
<gene>
    <name evidence="12" type="ORF">OE88DRAFT_1702684</name>
</gene>
<reference evidence="12 13" key="1">
    <citation type="journal article" date="2019" name="Nat. Ecol. Evol.">
        <title>Megaphylogeny resolves global patterns of mushroom evolution.</title>
        <authorList>
            <person name="Varga T."/>
            <person name="Krizsan K."/>
            <person name="Foldi C."/>
            <person name="Dima B."/>
            <person name="Sanchez-Garcia M."/>
            <person name="Sanchez-Ramirez S."/>
            <person name="Szollosi G.J."/>
            <person name="Szarkandi J.G."/>
            <person name="Papp V."/>
            <person name="Albert L."/>
            <person name="Andreopoulos W."/>
            <person name="Angelini C."/>
            <person name="Antonin V."/>
            <person name="Barry K.W."/>
            <person name="Bougher N.L."/>
            <person name="Buchanan P."/>
            <person name="Buyck B."/>
            <person name="Bense V."/>
            <person name="Catcheside P."/>
            <person name="Chovatia M."/>
            <person name="Cooper J."/>
            <person name="Damon W."/>
            <person name="Desjardin D."/>
            <person name="Finy P."/>
            <person name="Geml J."/>
            <person name="Haridas S."/>
            <person name="Hughes K."/>
            <person name="Justo A."/>
            <person name="Karasinski D."/>
            <person name="Kautmanova I."/>
            <person name="Kiss B."/>
            <person name="Kocsube S."/>
            <person name="Kotiranta H."/>
            <person name="LaButti K.M."/>
            <person name="Lechner B.E."/>
            <person name="Liimatainen K."/>
            <person name="Lipzen A."/>
            <person name="Lukacs Z."/>
            <person name="Mihaltcheva S."/>
            <person name="Morgado L.N."/>
            <person name="Niskanen T."/>
            <person name="Noordeloos M.E."/>
            <person name="Ohm R.A."/>
            <person name="Ortiz-Santana B."/>
            <person name="Ovrebo C."/>
            <person name="Racz N."/>
            <person name="Riley R."/>
            <person name="Savchenko A."/>
            <person name="Shiryaev A."/>
            <person name="Soop K."/>
            <person name="Spirin V."/>
            <person name="Szebenyi C."/>
            <person name="Tomsovsky M."/>
            <person name="Tulloss R.E."/>
            <person name="Uehling J."/>
            <person name="Grigoriev I.V."/>
            <person name="Vagvolgyi C."/>
            <person name="Papp T."/>
            <person name="Martin F.M."/>
            <person name="Miettinen O."/>
            <person name="Hibbett D.S."/>
            <person name="Nagy L.G."/>
        </authorList>
    </citation>
    <scope>NUCLEOTIDE SEQUENCE [LARGE SCALE GENOMIC DNA]</scope>
    <source>
        <strain evidence="12 13">OMC1185</strain>
    </source>
</reference>
<dbReference type="InterPro" id="IPR002401">
    <property type="entry name" value="Cyt_P450_E_grp-I"/>
</dbReference>
<evidence type="ECO:0000313" key="13">
    <source>
        <dbReference type="Proteomes" id="UP000305948"/>
    </source>
</evidence>
<comment type="cofactor">
    <cofactor evidence="1 9">
        <name>heme</name>
        <dbReference type="ChEBI" id="CHEBI:30413"/>
    </cofactor>
</comment>
<dbReference type="STRING" id="5364.A0A5C3MYH1"/>
<evidence type="ECO:0000256" key="11">
    <source>
        <dbReference type="SAM" id="SignalP"/>
    </source>
</evidence>
<dbReference type="SUPFAM" id="SSF48264">
    <property type="entry name" value="Cytochrome P450"/>
    <property type="match status" value="1"/>
</dbReference>
<dbReference type="PANTHER" id="PTHR46300:SF7">
    <property type="entry name" value="P450, PUTATIVE (EUROFUNG)-RELATED"/>
    <property type="match status" value="1"/>
</dbReference>
<protein>
    <submittedName>
        <fullName evidence="12">Cytochrome P450</fullName>
    </submittedName>
</protein>
<name>A0A5C3MYH1_9AGAM</name>
<dbReference type="AlphaFoldDB" id="A0A5C3MYH1"/>
<keyword evidence="13" id="KW-1185">Reference proteome</keyword>
<evidence type="ECO:0000256" key="2">
    <source>
        <dbReference type="ARBA" id="ARBA00005179"/>
    </source>
</evidence>
<dbReference type="Pfam" id="PF00067">
    <property type="entry name" value="p450"/>
    <property type="match status" value="1"/>
</dbReference>
<accession>A0A5C3MYH1</accession>
<evidence type="ECO:0000256" key="3">
    <source>
        <dbReference type="ARBA" id="ARBA00010617"/>
    </source>
</evidence>
<dbReference type="InterPro" id="IPR036396">
    <property type="entry name" value="Cyt_P450_sf"/>
</dbReference>
<evidence type="ECO:0000256" key="8">
    <source>
        <dbReference type="ARBA" id="ARBA00023033"/>
    </source>
</evidence>
<evidence type="ECO:0000256" key="9">
    <source>
        <dbReference type="PIRSR" id="PIRSR602401-1"/>
    </source>
</evidence>
<keyword evidence="6 10" id="KW-0560">Oxidoreductase</keyword>
<comment type="pathway">
    <text evidence="2">Secondary metabolite biosynthesis.</text>
</comment>
<evidence type="ECO:0000256" key="6">
    <source>
        <dbReference type="ARBA" id="ARBA00023002"/>
    </source>
</evidence>
<dbReference type="PRINTS" id="PR00463">
    <property type="entry name" value="EP450I"/>
</dbReference>
<dbReference type="GO" id="GO:0020037">
    <property type="term" value="F:heme binding"/>
    <property type="evidence" value="ECO:0007669"/>
    <property type="project" value="InterPro"/>
</dbReference>
<evidence type="ECO:0000256" key="7">
    <source>
        <dbReference type="ARBA" id="ARBA00023004"/>
    </source>
</evidence>
<dbReference type="Gene3D" id="1.10.630.10">
    <property type="entry name" value="Cytochrome P450"/>
    <property type="match status" value="1"/>
</dbReference>
<organism evidence="12 13">
    <name type="scientific">Heliocybe sulcata</name>
    <dbReference type="NCBI Taxonomy" id="5364"/>
    <lineage>
        <taxon>Eukaryota</taxon>
        <taxon>Fungi</taxon>
        <taxon>Dikarya</taxon>
        <taxon>Basidiomycota</taxon>
        <taxon>Agaricomycotina</taxon>
        <taxon>Agaricomycetes</taxon>
        <taxon>Gloeophyllales</taxon>
        <taxon>Gloeophyllaceae</taxon>
        <taxon>Heliocybe</taxon>
    </lineage>
</organism>
<keyword evidence="5 9" id="KW-0479">Metal-binding</keyword>
<dbReference type="Proteomes" id="UP000305948">
    <property type="component" value="Unassembled WGS sequence"/>
</dbReference>
<dbReference type="InterPro" id="IPR017972">
    <property type="entry name" value="Cyt_P450_CS"/>
</dbReference>
<dbReference type="PANTHER" id="PTHR46300">
    <property type="entry name" value="P450, PUTATIVE (EUROFUNG)-RELATED-RELATED"/>
    <property type="match status" value="1"/>
</dbReference>
<dbReference type="InterPro" id="IPR050364">
    <property type="entry name" value="Cytochrome_P450_fung"/>
</dbReference>
<dbReference type="PROSITE" id="PS00086">
    <property type="entry name" value="CYTOCHROME_P450"/>
    <property type="match status" value="1"/>
</dbReference>
<dbReference type="CDD" id="cd11065">
    <property type="entry name" value="CYP64-like"/>
    <property type="match status" value="1"/>
</dbReference>
<sequence>MLYAILVALAVLVVLYRRRKSANNLPTPPGPPSLPLIGNVQHIPQHAAWIGFNEMGKKYGDMLYFHTFKRSIVVLNSAKAAHDLLDKKSAIYSNRPYFAMTHDVIGWEWALPIMDYGEKFKRHRRYLEEYFRKRRLPNYYATQTREVHRTLFDLLEDPENYQIHFKRLAGGITMMMSYGHEVKSKDDEFIKIAEKGVATIDAAGAVGAHIVDFFPWLRHVPDWMPGAGFKRLPPGTKDDMHAFVNRPFEEVQKRMAEGTETPCYCTALLEDTKGQDNDGVRDTAAITFSAGFDTTFSALLTALIAMVLNPIIQARAQAEMDIVVGKERLPTFEDREHLPYLQCIVTEALRWGATTPVGVPHRLCQDDVYNGYLLPKDSMIIANAYAMLYDPDVYPNPEQFDPDRFLAGEGRSPQPDPRGPAFGFGRRVCPGKDVAENNIWISIASLFYAFKVSPAVDEKGKEIPIDSTFAEHSVRHPKPFKCTIKPRRENSRALIQQAAWSKGVMSGNH</sequence>
<feature type="chain" id="PRO_5022940283" evidence="11">
    <location>
        <begin position="23"/>
        <end position="509"/>
    </location>
</feature>
<feature type="signal peptide" evidence="11">
    <location>
        <begin position="1"/>
        <end position="22"/>
    </location>
</feature>
<dbReference type="OrthoDB" id="2789670at2759"/>
<dbReference type="EMBL" id="ML213515">
    <property type="protein sequence ID" value="TFK49865.1"/>
    <property type="molecule type" value="Genomic_DNA"/>
</dbReference>
<dbReference type="GO" id="GO:0004497">
    <property type="term" value="F:monooxygenase activity"/>
    <property type="evidence" value="ECO:0007669"/>
    <property type="project" value="UniProtKB-KW"/>
</dbReference>
<evidence type="ECO:0000313" key="12">
    <source>
        <dbReference type="EMBL" id="TFK49865.1"/>
    </source>
</evidence>
<dbReference type="GO" id="GO:0016705">
    <property type="term" value="F:oxidoreductase activity, acting on paired donors, with incorporation or reduction of molecular oxygen"/>
    <property type="evidence" value="ECO:0007669"/>
    <property type="project" value="InterPro"/>
</dbReference>
<keyword evidence="7 9" id="KW-0408">Iron</keyword>